<dbReference type="Proteomes" id="UP001152484">
    <property type="component" value="Unassembled WGS sequence"/>
</dbReference>
<feature type="non-terminal residue" evidence="2">
    <location>
        <position position="69"/>
    </location>
</feature>
<evidence type="ECO:0000313" key="3">
    <source>
        <dbReference type="Proteomes" id="UP001152484"/>
    </source>
</evidence>
<keyword evidence="3" id="KW-1185">Reference proteome</keyword>
<comment type="caution">
    <text evidence="2">The sequence shown here is derived from an EMBL/GenBank/DDBJ whole genome shotgun (WGS) entry which is preliminary data.</text>
</comment>
<sequence>MALFRAVSWVIDKGFTSFEVESDSQLAIEAIGDCRKTGRWRKMVLEVRSWMVLRGIRFRHIPREVNKPT</sequence>
<proteinExistence type="predicted"/>
<dbReference type="InterPro" id="IPR012337">
    <property type="entry name" value="RNaseH-like_sf"/>
</dbReference>
<name>A0A9P0ZW61_CUSEU</name>
<dbReference type="AlphaFoldDB" id="A0A9P0ZW61"/>
<dbReference type="InterPro" id="IPR002156">
    <property type="entry name" value="RNaseH_domain"/>
</dbReference>
<dbReference type="OrthoDB" id="10530707at2759"/>
<dbReference type="InterPro" id="IPR036397">
    <property type="entry name" value="RNaseH_sf"/>
</dbReference>
<evidence type="ECO:0000259" key="1">
    <source>
        <dbReference type="Pfam" id="PF13456"/>
    </source>
</evidence>
<feature type="domain" description="RNase H type-1" evidence="1">
    <location>
        <begin position="1"/>
        <end position="68"/>
    </location>
</feature>
<dbReference type="EMBL" id="CAMAPE010000065">
    <property type="protein sequence ID" value="CAH9114571.1"/>
    <property type="molecule type" value="Genomic_DNA"/>
</dbReference>
<gene>
    <name evidence="2" type="ORF">CEURO_LOCUS20435</name>
</gene>
<dbReference type="Gene3D" id="3.30.420.10">
    <property type="entry name" value="Ribonuclease H-like superfamily/Ribonuclease H"/>
    <property type="match status" value="1"/>
</dbReference>
<dbReference type="SUPFAM" id="SSF53098">
    <property type="entry name" value="Ribonuclease H-like"/>
    <property type="match status" value="1"/>
</dbReference>
<dbReference type="GO" id="GO:0004523">
    <property type="term" value="F:RNA-DNA hybrid ribonuclease activity"/>
    <property type="evidence" value="ECO:0007669"/>
    <property type="project" value="InterPro"/>
</dbReference>
<dbReference type="Pfam" id="PF13456">
    <property type="entry name" value="RVT_3"/>
    <property type="match status" value="1"/>
</dbReference>
<dbReference type="GO" id="GO:0003676">
    <property type="term" value="F:nucleic acid binding"/>
    <property type="evidence" value="ECO:0007669"/>
    <property type="project" value="InterPro"/>
</dbReference>
<reference evidence="2" key="1">
    <citation type="submission" date="2022-07" db="EMBL/GenBank/DDBJ databases">
        <authorList>
            <person name="Macas J."/>
            <person name="Novak P."/>
            <person name="Neumann P."/>
        </authorList>
    </citation>
    <scope>NUCLEOTIDE SEQUENCE</scope>
</reference>
<evidence type="ECO:0000313" key="2">
    <source>
        <dbReference type="EMBL" id="CAH9114571.1"/>
    </source>
</evidence>
<organism evidence="2 3">
    <name type="scientific">Cuscuta europaea</name>
    <name type="common">European dodder</name>
    <dbReference type="NCBI Taxonomy" id="41803"/>
    <lineage>
        <taxon>Eukaryota</taxon>
        <taxon>Viridiplantae</taxon>
        <taxon>Streptophyta</taxon>
        <taxon>Embryophyta</taxon>
        <taxon>Tracheophyta</taxon>
        <taxon>Spermatophyta</taxon>
        <taxon>Magnoliopsida</taxon>
        <taxon>eudicotyledons</taxon>
        <taxon>Gunneridae</taxon>
        <taxon>Pentapetalae</taxon>
        <taxon>asterids</taxon>
        <taxon>lamiids</taxon>
        <taxon>Solanales</taxon>
        <taxon>Convolvulaceae</taxon>
        <taxon>Cuscuteae</taxon>
        <taxon>Cuscuta</taxon>
        <taxon>Cuscuta subgen. Cuscuta</taxon>
    </lineage>
</organism>
<accession>A0A9P0ZW61</accession>
<protein>
    <recommendedName>
        <fullName evidence="1">RNase H type-1 domain-containing protein</fullName>
    </recommendedName>
</protein>